<dbReference type="STRING" id="407022.SAMN05661044_05505"/>
<dbReference type="EMBL" id="FOAF01000016">
    <property type="protein sequence ID" value="SEM56389.1"/>
    <property type="molecule type" value="Genomic_DNA"/>
</dbReference>
<protein>
    <submittedName>
        <fullName evidence="8">Outer membrane protein TolC</fullName>
    </submittedName>
</protein>
<organism evidence="8 9">
    <name type="scientific">Olivibacter domesticus</name>
    <name type="common">Pseudosphingobacterium domesticum</name>
    <dbReference type="NCBI Taxonomy" id="407022"/>
    <lineage>
        <taxon>Bacteria</taxon>
        <taxon>Pseudomonadati</taxon>
        <taxon>Bacteroidota</taxon>
        <taxon>Sphingobacteriia</taxon>
        <taxon>Sphingobacteriales</taxon>
        <taxon>Sphingobacteriaceae</taxon>
        <taxon>Olivibacter</taxon>
    </lineage>
</organism>
<dbReference type="Pfam" id="PF02321">
    <property type="entry name" value="OEP"/>
    <property type="match status" value="1"/>
</dbReference>
<dbReference type="PANTHER" id="PTHR30026:SF20">
    <property type="entry name" value="OUTER MEMBRANE PROTEIN TOLC"/>
    <property type="match status" value="1"/>
</dbReference>
<evidence type="ECO:0000256" key="2">
    <source>
        <dbReference type="ARBA" id="ARBA00007613"/>
    </source>
</evidence>
<dbReference type="GO" id="GO:0015562">
    <property type="term" value="F:efflux transmembrane transporter activity"/>
    <property type="evidence" value="ECO:0007669"/>
    <property type="project" value="InterPro"/>
</dbReference>
<evidence type="ECO:0000256" key="3">
    <source>
        <dbReference type="ARBA" id="ARBA00022448"/>
    </source>
</evidence>
<evidence type="ECO:0000313" key="8">
    <source>
        <dbReference type="EMBL" id="SEM56389.1"/>
    </source>
</evidence>
<evidence type="ECO:0000256" key="1">
    <source>
        <dbReference type="ARBA" id="ARBA00004442"/>
    </source>
</evidence>
<keyword evidence="3" id="KW-0813">Transport</keyword>
<sequence>MININKMTKRITVESIARQLSIIILCTMLCLQVVAQSATTSTLSLSLADAISRAKESNKLIGVARQEQLAAAVDLAQAKSEVLPQLNTGLGYQRYTELTLYEGLFGDASHQTKPPNANAGNLNVESSFNLYAGGRQKAIIHGFKLRNELAAIATEETEANIGLQTALSYLDMVKFYYQQQIIADQVDRLRILSKNIKALYTNGKVTRSDLLRADVMLSNAEVNQQASINDYAISNQRLNVLLGVDEQTLILPIDTNALVIADSIRINGLIQERAHIYSLLKVDKNIDIQQRQIEQLKSFNLPSVSLFAGYGFNYPNNFVFPPRDQTVGVGTAGIKLSYNISSVYQNKNRIRAARVRTDGLKQQKEWLQESVGQEITALAIKHREALNRMAVVKTSIEQTKINYHIQNTKYLNQLSLLTDLLEADNLYQEARFSYIRTNINALAIYYRLLFVTGKFYQNGI</sequence>
<proteinExistence type="inferred from homology"/>
<dbReference type="Proteomes" id="UP000199421">
    <property type="component" value="Unassembled WGS sequence"/>
</dbReference>
<keyword evidence="4" id="KW-1134">Transmembrane beta strand</keyword>
<evidence type="ECO:0000256" key="4">
    <source>
        <dbReference type="ARBA" id="ARBA00022452"/>
    </source>
</evidence>
<comment type="subcellular location">
    <subcellularLocation>
        <location evidence="1">Cell outer membrane</location>
    </subcellularLocation>
</comment>
<dbReference type="GO" id="GO:0009279">
    <property type="term" value="C:cell outer membrane"/>
    <property type="evidence" value="ECO:0007669"/>
    <property type="project" value="UniProtKB-SubCell"/>
</dbReference>
<dbReference type="GO" id="GO:0015288">
    <property type="term" value="F:porin activity"/>
    <property type="evidence" value="ECO:0007669"/>
    <property type="project" value="TreeGrafter"/>
</dbReference>
<dbReference type="GO" id="GO:1990281">
    <property type="term" value="C:efflux pump complex"/>
    <property type="evidence" value="ECO:0007669"/>
    <property type="project" value="TreeGrafter"/>
</dbReference>
<dbReference type="InterPro" id="IPR003423">
    <property type="entry name" value="OMP_efflux"/>
</dbReference>
<keyword evidence="7" id="KW-0998">Cell outer membrane</keyword>
<evidence type="ECO:0000313" key="9">
    <source>
        <dbReference type="Proteomes" id="UP000199421"/>
    </source>
</evidence>
<evidence type="ECO:0000256" key="7">
    <source>
        <dbReference type="ARBA" id="ARBA00023237"/>
    </source>
</evidence>
<comment type="similarity">
    <text evidence="2">Belongs to the outer membrane factor (OMF) (TC 1.B.17) family.</text>
</comment>
<dbReference type="SUPFAM" id="SSF56954">
    <property type="entry name" value="Outer membrane efflux proteins (OEP)"/>
    <property type="match status" value="1"/>
</dbReference>
<keyword evidence="5" id="KW-0812">Transmembrane</keyword>
<dbReference type="Gene3D" id="1.20.1600.10">
    <property type="entry name" value="Outer membrane efflux proteins (OEP)"/>
    <property type="match status" value="1"/>
</dbReference>
<name>A0A1H7ZFU6_OLID1</name>
<dbReference type="InterPro" id="IPR051906">
    <property type="entry name" value="TolC-like"/>
</dbReference>
<reference evidence="9" key="1">
    <citation type="submission" date="2016-10" db="EMBL/GenBank/DDBJ databases">
        <authorList>
            <person name="Varghese N."/>
            <person name="Submissions S."/>
        </authorList>
    </citation>
    <scope>NUCLEOTIDE SEQUENCE [LARGE SCALE GENOMIC DNA]</scope>
    <source>
        <strain evidence="9">DSM 18733</strain>
    </source>
</reference>
<evidence type="ECO:0000256" key="5">
    <source>
        <dbReference type="ARBA" id="ARBA00022692"/>
    </source>
</evidence>
<dbReference type="OrthoDB" id="1271612at2"/>
<keyword evidence="9" id="KW-1185">Reference proteome</keyword>
<dbReference type="AlphaFoldDB" id="A0A1H7ZFU6"/>
<keyword evidence="6" id="KW-0472">Membrane</keyword>
<evidence type="ECO:0000256" key="6">
    <source>
        <dbReference type="ARBA" id="ARBA00023136"/>
    </source>
</evidence>
<accession>A0A1H7ZFU6</accession>
<gene>
    <name evidence="8" type="ORF">SAMN05661044_05505</name>
</gene>
<dbReference type="PANTHER" id="PTHR30026">
    <property type="entry name" value="OUTER MEMBRANE PROTEIN TOLC"/>
    <property type="match status" value="1"/>
</dbReference>